<protein>
    <submittedName>
        <fullName evidence="1">Uncharacterized protein</fullName>
    </submittedName>
</protein>
<gene>
    <name evidence="1" type="ORF">SAMN06296008_11618</name>
</gene>
<evidence type="ECO:0000313" key="2">
    <source>
        <dbReference type="Proteomes" id="UP000192708"/>
    </source>
</evidence>
<dbReference type="Proteomes" id="UP000192708">
    <property type="component" value="Unassembled WGS sequence"/>
</dbReference>
<name>A0A1W2BWH5_9BURK</name>
<organism evidence="1 2">
    <name type="scientific">Polynucleobacter kasalickyi</name>
    <dbReference type="NCBI Taxonomy" id="1938817"/>
    <lineage>
        <taxon>Bacteria</taxon>
        <taxon>Pseudomonadati</taxon>
        <taxon>Pseudomonadota</taxon>
        <taxon>Betaproteobacteria</taxon>
        <taxon>Burkholderiales</taxon>
        <taxon>Burkholderiaceae</taxon>
        <taxon>Polynucleobacter</taxon>
    </lineage>
</organism>
<keyword evidence="2" id="KW-1185">Reference proteome</keyword>
<dbReference type="EMBL" id="FWXJ01000016">
    <property type="protein sequence ID" value="SMC77094.1"/>
    <property type="molecule type" value="Genomic_DNA"/>
</dbReference>
<proteinExistence type="predicted"/>
<sequence>MHQDIKSTERLISSSWSLFDQVERYRHISARYKTVVKRNSEDHQLLM</sequence>
<evidence type="ECO:0000313" key="1">
    <source>
        <dbReference type="EMBL" id="SMC77094.1"/>
    </source>
</evidence>
<dbReference type="AlphaFoldDB" id="A0A1W2BWH5"/>
<accession>A0A1W2BWH5</accession>
<reference evidence="1 2" key="1">
    <citation type="submission" date="2017-04" db="EMBL/GenBank/DDBJ databases">
        <authorList>
            <person name="Afonso C.L."/>
            <person name="Miller P.J."/>
            <person name="Scott M.A."/>
            <person name="Spackman E."/>
            <person name="Goraichik I."/>
            <person name="Dimitrov K.M."/>
            <person name="Suarez D.L."/>
            <person name="Swayne D.E."/>
        </authorList>
    </citation>
    <scope>NUCLEOTIDE SEQUENCE [LARGE SCALE GENOMIC DNA]</scope>
    <source>
        <strain evidence="1 2">VK13</strain>
    </source>
</reference>